<dbReference type="PANTHER" id="PTHR38338">
    <property type="entry name" value="AGAP013079-PA"/>
    <property type="match status" value="1"/>
</dbReference>
<feature type="region of interest" description="Disordered" evidence="1">
    <location>
        <begin position="108"/>
        <end position="130"/>
    </location>
</feature>
<gene>
    <name evidence="3" type="primary">LOC106472206</name>
</gene>
<protein>
    <submittedName>
        <fullName evidence="3">Uncharacterized protein LOC106472206</fullName>
    </submittedName>
</protein>
<sequence>MAFMMPVVKNEFEVYPNGTKSPRSHIKKPVKSSRSAPVTPRLSISPGSDAEVHLIRVVSGKSFSTDRSRSSSHNVSGIPTPKSASHSSLHKFHSHLVDKLRKRLHLQDNLGDETSICDSRKEEDTVTQTP</sequence>
<proteinExistence type="predicted"/>
<dbReference type="GeneID" id="106472206"/>
<dbReference type="RefSeq" id="XP_013788286.1">
    <property type="nucleotide sequence ID" value="XM_013932832.1"/>
</dbReference>
<feature type="compositionally biased region" description="Low complexity" evidence="1">
    <location>
        <begin position="70"/>
        <end position="87"/>
    </location>
</feature>
<evidence type="ECO:0000313" key="3">
    <source>
        <dbReference type="RefSeq" id="XP_013788286.1"/>
    </source>
</evidence>
<reference evidence="3" key="1">
    <citation type="submission" date="2025-08" db="UniProtKB">
        <authorList>
            <consortium name="RefSeq"/>
        </authorList>
    </citation>
    <scope>IDENTIFICATION</scope>
    <source>
        <tissue evidence="3">Muscle</tissue>
    </source>
</reference>
<dbReference type="PANTHER" id="PTHR38338:SF1">
    <property type="entry name" value="AGAP013079-PA"/>
    <property type="match status" value="1"/>
</dbReference>
<evidence type="ECO:0000313" key="2">
    <source>
        <dbReference type="Proteomes" id="UP000694941"/>
    </source>
</evidence>
<organism evidence="2 3">
    <name type="scientific">Limulus polyphemus</name>
    <name type="common">Atlantic horseshoe crab</name>
    <dbReference type="NCBI Taxonomy" id="6850"/>
    <lineage>
        <taxon>Eukaryota</taxon>
        <taxon>Metazoa</taxon>
        <taxon>Ecdysozoa</taxon>
        <taxon>Arthropoda</taxon>
        <taxon>Chelicerata</taxon>
        <taxon>Merostomata</taxon>
        <taxon>Xiphosura</taxon>
        <taxon>Limulidae</taxon>
        <taxon>Limulus</taxon>
    </lineage>
</organism>
<evidence type="ECO:0000256" key="1">
    <source>
        <dbReference type="SAM" id="MobiDB-lite"/>
    </source>
</evidence>
<dbReference type="Proteomes" id="UP000694941">
    <property type="component" value="Unplaced"/>
</dbReference>
<feature type="region of interest" description="Disordered" evidence="1">
    <location>
        <begin position="14"/>
        <end position="91"/>
    </location>
</feature>
<feature type="compositionally biased region" description="Basic residues" evidence="1">
    <location>
        <begin position="22"/>
        <end position="31"/>
    </location>
</feature>
<name>A0ABM1BTD0_LIMPO</name>
<accession>A0ABM1BTD0</accession>
<keyword evidence="2" id="KW-1185">Reference proteome</keyword>